<dbReference type="Proteomes" id="UP000887565">
    <property type="component" value="Unplaced"/>
</dbReference>
<evidence type="ECO:0000256" key="1">
    <source>
        <dbReference type="SAM" id="MobiDB-lite"/>
    </source>
</evidence>
<accession>A0A915IFY4</accession>
<protein>
    <submittedName>
        <fullName evidence="4">Uncharacterized protein</fullName>
    </submittedName>
</protein>
<evidence type="ECO:0000256" key="2">
    <source>
        <dbReference type="SAM" id="Phobius"/>
    </source>
</evidence>
<keyword evidence="2" id="KW-1133">Transmembrane helix</keyword>
<name>A0A915IFY4_ROMCU</name>
<dbReference type="AlphaFoldDB" id="A0A915IFY4"/>
<organism evidence="3 4">
    <name type="scientific">Romanomermis culicivorax</name>
    <name type="common">Nematode worm</name>
    <dbReference type="NCBI Taxonomy" id="13658"/>
    <lineage>
        <taxon>Eukaryota</taxon>
        <taxon>Metazoa</taxon>
        <taxon>Ecdysozoa</taxon>
        <taxon>Nematoda</taxon>
        <taxon>Enoplea</taxon>
        <taxon>Dorylaimia</taxon>
        <taxon>Mermithida</taxon>
        <taxon>Mermithoidea</taxon>
        <taxon>Mermithidae</taxon>
        <taxon>Romanomermis</taxon>
    </lineage>
</organism>
<keyword evidence="2" id="KW-0472">Membrane</keyword>
<proteinExistence type="predicted"/>
<keyword evidence="3" id="KW-1185">Reference proteome</keyword>
<reference evidence="4" key="1">
    <citation type="submission" date="2022-11" db="UniProtKB">
        <authorList>
            <consortium name="WormBaseParasite"/>
        </authorList>
    </citation>
    <scope>IDENTIFICATION</scope>
</reference>
<feature type="compositionally biased region" description="Basic and acidic residues" evidence="1">
    <location>
        <begin position="1"/>
        <end position="12"/>
    </location>
</feature>
<dbReference type="WBParaSite" id="nRc.2.0.1.t12719-RA">
    <property type="protein sequence ID" value="nRc.2.0.1.t12719-RA"/>
    <property type="gene ID" value="nRc.2.0.1.g12719"/>
</dbReference>
<sequence length="92" mass="10368">KDRQEQSREIVSRHQGGVATTSNEIHGGVLHSKVNSNGILEQLMCYKARDLCFVVKQVYSYFVDEEAIVDLLSVPSCHIILIFIIICVPLDH</sequence>
<evidence type="ECO:0000313" key="4">
    <source>
        <dbReference type="WBParaSite" id="nRc.2.0.1.t12719-RA"/>
    </source>
</evidence>
<feature type="transmembrane region" description="Helical" evidence="2">
    <location>
        <begin position="67"/>
        <end position="90"/>
    </location>
</feature>
<keyword evidence="2" id="KW-0812">Transmembrane</keyword>
<evidence type="ECO:0000313" key="3">
    <source>
        <dbReference type="Proteomes" id="UP000887565"/>
    </source>
</evidence>
<feature type="region of interest" description="Disordered" evidence="1">
    <location>
        <begin position="1"/>
        <end position="21"/>
    </location>
</feature>